<feature type="compositionally biased region" description="Polar residues" evidence="13">
    <location>
        <begin position="35"/>
        <end position="44"/>
    </location>
</feature>
<keyword evidence="5 9" id="KW-0964">Secreted</keyword>
<dbReference type="SMART" id="SM01193">
    <property type="entry name" value="Enolase_N"/>
    <property type="match status" value="1"/>
</dbReference>
<reference evidence="16 17" key="1">
    <citation type="journal article" date="2016" name="Nat. Commun.">
        <title>Thousands of microbial genomes shed light on interconnected biogeochemical processes in an aquifer system.</title>
        <authorList>
            <person name="Anantharaman K."/>
            <person name="Brown C.T."/>
            <person name="Hug L.A."/>
            <person name="Sharon I."/>
            <person name="Castelle C.J."/>
            <person name="Probst A.J."/>
            <person name="Thomas B.C."/>
            <person name="Singh A."/>
            <person name="Wilkins M.J."/>
            <person name="Karaoz U."/>
            <person name="Brodie E.L."/>
            <person name="Williams K.H."/>
            <person name="Hubbard S.S."/>
            <person name="Banfield J.F."/>
        </authorList>
    </citation>
    <scope>NUCLEOTIDE SEQUENCE [LARGE SCALE GENOMIC DNA]</scope>
</reference>
<dbReference type="PANTHER" id="PTHR11902">
    <property type="entry name" value="ENOLASE"/>
    <property type="match status" value="1"/>
</dbReference>
<comment type="pathway">
    <text evidence="1 9">Carbohydrate degradation; glycolysis; pyruvate from D-glyceraldehyde 3-phosphate: step 4/5.</text>
</comment>
<comment type="catalytic activity">
    <reaction evidence="9">
        <text>(2R)-2-phosphoglycerate = phosphoenolpyruvate + H2O</text>
        <dbReference type="Rhea" id="RHEA:10164"/>
        <dbReference type="ChEBI" id="CHEBI:15377"/>
        <dbReference type="ChEBI" id="CHEBI:58289"/>
        <dbReference type="ChEBI" id="CHEBI:58702"/>
        <dbReference type="EC" id="4.2.1.11"/>
    </reaction>
</comment>
<feature type="binding site" evidence="11">
    <location>
        <begin position="354"/>
        <end position="357"/>
    </location>
    <ligand>
        <name>substrate</name>
    </ligand>
</feature>
<dbReference type="GO" id="GO:0000287">
    <property type="term" value="F:magnesium ion binding"/>
    <property type="evidence" value="ECO:0007669"/>
    <property type="project" value="UniProtKB-UniRule"/>
</dbReference>
<evidence type="ECO:0000256" key="8">
    <source>
        <dbReference type="ARBA" id="ARBA00023239"/>
    </source>
</evidence>
<keyword evidence="8 9" id="KW-0456">Lyase</keyword>
<dbReference type="AlphaFoldDB" id="A0A1G2SE13"/>
<dbReference type="EMBL" id="MHUW01000019">
    <property type="protein sequence ID" value="OHA83307.1"/>
    <property type="molecule type" value="Genomic_DNA"/>
</dbReference>
<dbReference type="Gene3D" id="3.30.390.10">
    <property type="entry name" value="Enolase-like, N-terminal domain"/>
    <property type="match status" value="1"/>
</dbReference>
<keyword evidence="9" id="KW-0963">Cytoplasm</keyword>
<evidence type="ECO:0000256" key="9">
    <source>
        <dbReference type="HAMAP-Rule" id="MF_00318"/>
    </source>
</evidence>
<dbReference type="GO" id="GO:0005576">
    <property type="term" value="C:extracellular region"/>
    <property type="evidence" value="ECO:0007669"/>
    <property type="project" value="UniProtKB-SubCell"/>
</dbReference>
<proteinExistence type="inferred from homology"/>
<evidence type="ECO:0000259" key="14">
    <source>
        <dbReference type="SMART" id="SM01192"/>
    </source>
</evidence>
<name>A0A1G2SE13_9BACT</name>
<organism evidence="16 17">
    <name type="scientific">Candidatus Yonathbacteria bacterium RIFCSPLOWO2_01_FULL_47_33b</name>
    <dbReference type="NCBI Taxonomy" id="1802727"/>
    <lineage>
        <taxon>Bacteria</taxon>
        <taxon>Candidatus Yonathiibacteriota</taxon>
    </lineage>
</organism>
<comment type="cofactor">
    <cofactor evidence="12">
        <name>Mg(2+)</name>
        <dbReference type="ChEBI" id="CHEBI:18420"/>
    </cofactor>
    <text evidence="12">Mg(2+) is required for catalysis and for stabilizing the dimer.</text>
</comment>
<keyword evidence="9 12" id="KW-0479">Metal-binding</keyword>
<evidence type="ECO:0000256" key="4">
    <source>
        <dbReference type="ARBA" id="ARBA00017068"/>
    </source>
</evidence>
<dbReference type="InterPro" id="IPR036849">
    <property type="entry name" value="Enolase-like_C_sf"/>
</dbReference>
<evidence type="ECO:0000256" key="13">
    <source>
        <dbReference type="SAM" id="MobiDB-lite"/>
    </source>
</evidence>
<dbReference type="EC" id="4.2.1.11" evidence="3 9"/>
<feature type="binding site" evidence="11">
    <location>
        <position position="275"/>
    </location>
    <ligand>
        <name>substrate</name>
    </ligand>
</feature>
<evidence type="ECO:0000256" key="5">
    <source>
        <dbReference type="ARBA" id="ARBA00022525"/>
    </source>
</evidence>
<evidence type="ECO:0000256" key="7">
    <source>
        <dbReference type="ARBA" id="ARBA00023152"/>
    </source>
</evidence>
<evidence type="ECO:0000313" key="16">
    <source>
        <dbReference type="EMBL" id="OHA83307.1"/>
    </source>
</evidence>
<feature type="binding site" evidence="11">
    <location>
        <position position="378"/>
    </location>
    <ligand>
        <name>substrate</name>
    </ligand>
</feature>
<evidence type="ECO:0000256" key="1">
    <source>
        <dbReference type="ARBA" id="ARBA00005031"/>
    </source>
</evidence>
<comment type="subcellular location">
    <subcellularLocation>
        <location evidence="9">Cytoplasm</location>
    </subcellularLocation>
    <subcellularLocation>
        <location evidence="9">Secreted</location>
    </subcellularLocation>
    <subcellularLocation>
        <location evidence="9">Cell surface</location>
    </subcellularLocation>
    <text evidence="9">Fractions of enolase are present in both the cytoplasm and on the cell surface.</text>
</comment>
<evidence type="ECO:0000256" key="6">
    <source>
        <dbReference type="ARBA" id="ARBA00022842"/>
    </source>
</evidence>
<dbReference type="InterPro" id="IPR029017">
    <property type="entry name" value="Enolase-like_N"/>
</dbReference>
<dbReference type="SMART" id="SM01192">
    <property type="entry name" value="Enolase_C"/>
    <property type="match status" value="1"/>
</dbReference>
<evidence type="ECO:0000313" key="17">
    <source>
        <dbReference type="Proteomes" id="UP000177987"/>
    </source>
</evidence>
<protein>
    <recommendedName>
        <fullName evidence="4 9">Enolase</fullName>
        <ecNumber evidence="3 9">4.2.1.11</ecNumber>
    </recommendedName>
    <alternativeName>
        <fullName evidence="9">2-phospho-D-glycerate hydro-lyase</fullName>
    </alternativeName>
    <alternativeName>
        <fullName evidence="9">2-phosphoglycerate dehydratase</fullName>
    </alternativeName>
</protein>
<feature type="binding site" evidence="9 12">
    <location>
        <position position="275"/>
    </location>
    <ligand>
        <name>Mg(2+)</name>
        <dbReference type="ChEBI" id="CHEBI:18420"/>
    </ligand>
</feature>
<evidence type="ECO:0000256" key="2">
    <source>
        <dbReference type="ARBA" id="ARBA00009604"/>
    </source>
</evidence>
<keyword evidence="6 9" id="KW-0460">Magnesium</keyword>
<keyword evidence="7 9" id="KW-0324">Glycolysis</keyword>
<dbReference type="SUPFAM" id="SSF54826">
    <property type="entry name" value="Enolase N-terminal domain-like"/>
    <property type="match status" value="1"/>
</dbReference>
<dbReference type="InterPro" id="IPR020810">
    <property type="entry name" value="Enolase_C"/>
</dbReference>
<dbReference type="SFLD" id="SFLDS00001">
    <property type="entry name" value="Enolase"/>
    <property type="match status" value="1"/>
</dbReference>
<feature type="binding site" evidence="11">
    <location>
        <position position="160"/>
    </location>
    <ligand>
        <name>substrate</name>
    </ligand>
</feature>
<feature type="binding site" evidence="9">
    <location>
        <position position="378"/>
    </location>
    <ligand>
        <name>(2R)-2-phosphoglycerate</name>
        <dbReference type="ChEBI" id="CHEBI:58289"/>
    </ligand>
</feature>
<dbReference type="Pfam" id="PF03952">
    <property type="entry name" value="Enolase_N"/>
    <property type="match status" value="1"/>
</dbReference>
<evidence type="ECO:0000259" key="15">
    <source>
        <dbReference type="SMART" id="SM01193"/>
    </source>
</evidence>
<dbReference type="HAMAP" id="MF_00318">
    <property type="entry name" value="Enolase"/>
    <property type="match status" value="1"/>
</dbReference>
<sequence length="406" mass="44462">MITIDRAETKEVFDSRGRPTIEVMLVSGEHMVQASVPSGKSTGSKEALEKRDKDGRGVEDVLHLLREEVFPQLLARTFENQRALDDFLIELDGTPNKSRLGANGILAVSIAFAKLSAAKNKLPVWKFIAKSEGFTAGFPRLYMNVLNGGAHADFKLPFQEYIVVAGGLDSVRETYARAKKLFSKLGEIVREETVEEVPFGDEGGYAPKLATLDRPFEILADLIDSEPTFFLGIDAAATEFLNKEGYRLIGTNYPREALNEVYGDLMSRFPLRSIEDPFAEDDPQAFAKLLADAPEGTLVVGDDLTVTNPKVIAEMIVLHAGNALIIKPNQVGSLSEVYDTIRLAHQAGWKTVVSHRSGETDDSFIADLAVGVGAYGLKAGAPSQQVRAVKYERLVQIEAEYANVLQ</sequence>
<dbReference type="Proteomes" id="UP000177987">
    <property type="component" value="Unassembled WGS sequence"/>
</dbReference>
<feature type="binding site" evidence="9">
    <location>
        <position position="356"/>
    </location>
    <ligand>
        <name>(2R)-2-phosphoglycerate</name>
        <dbReference type="ChEBI" id="CHEBI:58289"/>
    </ligand>
</feature>
<dbReference type="InterPro" id="IPR020811">
    <property type="entry name" value="Enolase_N"/>
</dbReference>
<dbReference type="GO" id="GO:0000015">
    <property type="term" value="C:phosphopyruvate hydratase complex"/>
    <property type="evidence" value="ECO:0007669"/>
    <property type="project" value="InterPro"/>
</dbReference>
<dbReference type="PIRSF" id="PIRSF001400">
    <property type="entry name" value="Enolase"/>
    <property type="match status" value="1"/>
</dbReference>
<comment type="function">
    <text evidence="9">Catalyzes the reversible conversion of 2-phosphoglycerate (2-PG) into phosphoenolpyruvate (PEP). It is essential for the degradation of carbohydrates via glycolysis.</text>
</comment>
<feature type="region of interest" description="Disordered" evidence="13">
    <location>
        <begin position="34"/>
        <end position="54"/>
    </location>
</feature>
<feature type="binding site" evidence="11">
    <location>
        <position position="302"/>
    </location>
    <ligand>
        <name>substrate</name>
    </ligand>
</feature>
<dbReference type="UniPathway" id="UPA00109">
    <property type="reaction ID" value="UER00187"/>
</dbReference>
<comment type="caution">
    <text evidence="16">The sequence shown here is derived from an EMBL/GenBank/DDBJ whole genome shotgun (WGS) entry which is preliminary data.</text>
</comment>
<dbReference type="GO" id="GO:0004634">
    <property type="term" value="F:phosphopyruvate hydratase activity"/>
    <property type="evidence" value="ECO:0007669"/>
    <property type="project" value="UniProtKB-UniRule"/>
</dbReference>
<dbReference type="PRINTS" id="PR00148">
    <property type="entry name" value="ENOLASE"/>
</dbReference>
<comment type="cofactor">
    <cofactor evidence="9">
        <name>Mg(2+)</name>
        <dbReference type="ChEBI" id="CHEBI:18420"/>
    </cofactor>
    <text evidence="9">Binds a second Mg(2+) ion via substrate during catalysis.</text>
</comment>
<dbReference type="GO" id="GO:0006096">
    <property type="term" value="P:glycolytic process"/>
    <property type="evidence" value="ECO:0007669"/>
    <property type="project" value="UniProtKB-UniRule"/>
</dbReference>
<dbReference type="SUPFAM" id="SSF51604">
    <property type="entry name" value="Enolase C-terminal domain-like"/>
    <property type="match status" value="1"/>
</dbReference>
<accession>A0A1G2SE13</accession>
<dbReference type="SFLD" id="SFLDG00178">
    <property type="entry name" value="enolase"/>
    <property type="match status" value="1"/>
</dbReference>
<feature type="domain" description="Enolase C-terminal TIM barrel" evidence="14">
    <location>
        <begin position="135"/>
        <end position="404"/>
    </location>
</feature>
<feature type="active site" description="Proton acceptor" evidence="9 10">
    <location>
        <position position="327"/>
    </location>
</feature>
<feature type="binding site" evidence="9">
    <location>
        <position position="327"/>
    </location>
    <ligand>
        <name>(2R)-2-phosphoglycerate</name>
        <dbReference type="ChEBI" id="CHEBI:58289"/>
    </ligand>
</feature>
<comment type="similarity">
    <text evidence="2 9">Belongs to the enolase family.</text>
</comment>
<dbReference type="Pfam" id="PF00113">
    <property type="entry name" value="Enolase_C"/>
    <property type="match status" value="1"/>
</dbReference>
<feature type="active site" description="Proton donor" evidence="9 10">
    <location>
        <position position="202"/>
    </location>
</feature>
<dbReference type="InterPro" id="IPR000941">
    <property type="entry name" value="Enolase"/>
</dbReference>
<feature type="binding site" evidence="9 12">
    <location>
        <position position="302"/>
    </location>
    <ligand>
        <name>Mg(2+)</name>
        <dbReference type="ChEBI" id="CHEBI:18420"/>
    </ligand>
</feature>
<dbReference type="STRING" id="1802727.A2937_04115"/>
<feature type="domain" description="Enolase N-terminal" evidence="15">
    <location>
        <begin position="4"/>
        <end position="128"/>
    </location>
</feature>
<gene>
    <name evidence="9" type="primary">eno</name>
    <name evidence="16" type="ORF">A2937_04115</name>
</gene>
<feature type="binding site" evidence="9">
    <location>
        <position position="234"/>
    </location>
    <ligand>
        <name>Mg(2+)</name>
        <dbReference type="ChEBI" id="CHEBI:18420"/>
    </ligand>
</feature>
<dbReference type="PANTHER" id="PTHR11902:SF1">
    <property type="entry name" value="ENOLASE"/>
    <property type="match status" value="1"/>
</dbReference>
<feature type="binding site" evidence="9">
    <location>
        <position position="159"/>
    </location>
    <ligand>
        <name>(2R)-2-phosphoglycerate</name>
        <dbReference type="ChEBI" id="CHEBI:58289"/>
    </ligand>
</feature>
<dbReference type="SFLD" id="SFLDF00002">
    <property type="entry name" value="enolase"/>
    <property type="match status" value="1"/>
</dbReference>
<evidence type="ECO:0000256" key="10">
    <source>
        <dbReference type="PIRSR" id="PIRSR001400-1"/>
    </source>
</evidence>
<dbReference type="Gene3D" id="3.20.20.120">
    <property type="entry name" value="Enolase-like C-terminal domain"/>
    <property type="match status" value="1"/>
</dbReference>
<feature type="binding site" evidence="11">
    <location>
        <position position="151"/>
    </location>
    <ligand>
        <name>substrate</name>
    </ligand>
</feature>
<dbReference type="GO" id="GO:0009986">
    <property type="term" value="C:cell surface"/>
    <property type="evidence" value="ECO:0007669"/>
    <property type="project" value="UniProtKB-SubCell"/>
</dbReference>
<feature type="binding site" evidence="9">
    <location>
        <position position="357"/>
    </location>
    <ligand>
        <name>(2R)-2-phosphoglycerate</name>
        <dbReference type="ChEBI" id="CHEBI:58289"/>
    </ligand>
</feature>
<evidence type="ECO:0000256" key="11">
    <source>
        <dbReference type="PIRSR" id="PIRSR001400-2"/>
    </source>
</evidence>
<evidence type="ECO:0000256" key="12">
    <source>
        <dbReference type="PIRSR" id="PIRSR001400-3"/>
    </source>
</evidence>
<evidence type="ECO:0000256" key="3">
    <source>
        <dbReference type="ARBA" id="ARBA00012058"/>
    </source>
</evidence>